<dbReference type="Proteomes" id="UP000886657">
    <property type="component" value="Unassembled WGS sequence"/>
</dbReference>
<dbReference type="AlphaFoldDB" id="A0A9D7SF99"/>
<gene>
    <name evidence="1" type="ORF">IPP58_01530</name>
</gene>
<organism evidence="1 2">
    <name type="scientific">Candidatus Geothrix skivensis</name>
    <dbReference type="NCBI Taxonomy" id="2954439"/>
    <lineage>
        <taxon>Bacteria</taxon>
        <taxon>Pseudomonadati</taxon>
        <taxon>Acidobacteriota</taxon>
        <taxon>Holophagae</taxon>
        <taxon>Holophagales</taxon>
        <taxon>Holophagaceae</taxon>
        <taxon>Geothrix</taxon>
    </lineage>
</organism>
<protein>
    <submittedName>
        <fullName evidence="1">Uncharacterized protein</fullName>
    </submittedName>
</protein>
<accession>A0A9D7SF99</accession>
<evidence type="ECO:0000313" key="1">
    <source>
        <dbReference type="EMBL" id="MBK9795178.1"/>
    </source>
</evidence>
<dbReference type="EMBL" id="JADKIO010000004">
    <property type="protein sequence ID" value="MBK9795178.1"/>
    <property type="molecule type" value="Genomic_DNA"/>
</dbReference>
<proteinExistence type="predicted"/>
<name>A0A9D7SF99_9BACT</name>
<comment type="caution">
    <text evidence="1">The sequence shown here is derived from an EMBL/GenBank/DDBJ whole genome shotgun (WGS) entry which is preliminary data.</text>
</comment>
<reference evidence="1" key="1">
    <citation type="submission" date="2020-10" db="EMBL/GenBank/DDBJ databases">
        <title>Connecting structure to function with the recovery of over 1000 high-quality activated sludge metagenome-assembled genomes encoding full-length rRNA genes using long-read sequencing.</title>
        <authorList>
            <person name="Singleton C.M."/>
            <person name="Petriglieri F."/>
            <person name="Kristensen J.M."/>
            <person name="Kirkegaard R.H."/>
            <person name="Michaelsen T.Y."/>
            <person name="Andersen M.H."/>
            <person name="Karst S.M."/>
            <person name="Dueholm M.S."/>
            <person name="Nielsen P.H."/>
            <person name="Albertsen M."/>
        </authorList>
    </citation>
    <scope>NUCLEOTIDE SEQUENCE</scope>
    <source>
        <strain evidence="1">Skiv_18-Q3-R9-52_MAXAC.067</strain>
    </source>
</reference>
<evidence type="ECO:0000313" key="2">
    <source>
        <dbReference type="Proteomes" id="UP000886657"/>
    </source>
</evidence>
<sequence length="122" mass="13497">MRPLLYLCLVTGLVAGEAPQPGRDRAFLARILGDSGGGARPWKTFKMQEASGSATVEVVGEFTPEELRQVLFQEFRAWFREDLRRFWVHRGGGAPPWSSALPVSRYGGNPIPQNVPLGRVGF</sequence>